<evidence type="ECO:0000256" key="6">
    <source>
        <dbReference type="ARBA" id="ARBA00048178"/>
    </source>
</evidence>
<evidence type="ECO:0000313" key="8">
    <source>
        <dbReference type="EMBL" id="PJM73331.1"/>
    </source>
</evidence>
<keyword evidence="9" id="KW-1185">Reference proteome</keyword>
<comment type="caution">
    <text evidence="8">The sequence shown here is derived from an EMBL/GenBank/DDBJ whole genome shotgun (WGS) entry which is preliminary data.</text>
</comment>
<dbReference type="SUPFAM" id="SSF52540">
    <property type="entry name" value="P-loop containing nucleoside triphosphate hydrolases"/>
    <property type="match status" value="1"/>
</dbReference>
<evidence type="ECO:0000313" key="9">
    <source>
        <dbReference type="Proteomes" id="UP000229095"/>
    </source>
</evidence>
<keyword evidence="3" id="KW-0547">Nucleotide-binding</keyword>
<dbReference type="InterPro" id="IPR010488">
    <property type="entry name" value="Zeta_toxin_domain"/>
</dbReference>
<gene>
    <name evidence="8" type="ORF">CS006_04640</name>
</gene>
<dbReference type="OrthoDB" id="9792687at2"/>
<dbReference type="InterPro" id="IPR027417">
    <property type="entry name" value="P-loop_NTPase"/>
</dbReference>
<dbReference type="Pfam" id="PF06414">
    <property type="entry name" value="Zeta_toxin"/>
    <property type="match status" value="1"/>
</dbReference>
<sequence length="294" mass="33221">MNDDFVLSRWKKRILPTIAASCEKSAEPITIFIGGQPGSGKTRTQIIMRQRYSHSTVLPIIGDDFRQYHPQYRELLENHPLDMPDVTADAAGAWTGMTVQYTNENGISSIIEGTWRNASTVLDEARRAKAMGRITHAVLVAVPPTLSRLGILSRFYFDMANGHEARWTPPKAHENTVVALMENVPLIASSGLFHRFTVLDRSGSELYDGFNPSAFVESWSREFRRALDTAEKQSIQRTLLQLILLHERFTPEETEAADMMLKIKYAAFGYPNATPSSLPYLTSMDELKDWAKRQ</sequence>
<reference evidence="8 9" key="1">
    <citation type="submission" date="2017-10" db="EMBL/GenBank/DDBJ databases">
        <title>Draft genome sequences of strains TRE 1, TRE 9, TRE H and TRI 7, isolated from tamarins, belonging to four potential novel Bifidobacterium species.</title>
        <authorList>
            <person name="Mattarelli P."/>
            <person name="Modesto M."/>
            <person name="Puglisi E."/>
            <person name="Morelli L."/>
            <person name="Spezio C."/>
            <person name="Bonetti A."/>
            <person name="Sandri C."/>
        </authorList>
    </citation>
    <scope>NUCLEOTIDE SEQUENCE [LARGE SCALE GENOMIC DNA]</scope>
    <source>
        <strain evidence="9">TRE1</strain>
    </source>
</reference>
<dbReference type="GO" id="GO:0005524">
    <property type="term" value="F:ATP binding"/>
    <property type="evidence" value="ECO:0007669"/>
    <property type="project" value="UniProtKB-KW"/>
</dbReference>
<evidence type="ECO:0000256" key="1">
    <source>
        <dbReference type="ARBA" id="ARBA00009104"/>
    </source>
</evidence>
<dbReference type="Proteomes" id="UP000229095">
    <property type="component" value="Unassembled WGS sequence"/>
</dbReference>
<name>A0A2M9H941_9BIFI</name>
<organism evidence="8 9">
    <name type="scientific">Bifidobacterium primatium</name>
    <dbReference type="NCBI Taxonomy" id="2045438"/>
    <lineage>
        <taxon>Bacteria</taxon>
        <taxon>Bacillati</taxon>
        <taxon>Actinomycetota</taxon>
        <taxon>Actinomycetes</taxon>
        <taxon>Bifidobacteriales</taxon>
        <taxon>Bifidobacteriaceae</taxon>
        <taxon>Bifidobacterium</taxon>
    </lineage>
</organism>
<comment type="similarity">
    <text evidence="1">Belongs to the zeta toxin family.</text>
</comment>
<dbReference type="AlphaFoldDB" id="A0A2M9H941"/>
<evidence type="ECO:0000256" key="5">
    <source>
        <dbReference type="ARBA" id="ARBA00032897"/>
    </source>
</evidence>
<feature type="domain" description="Zeta toxin" evidence="7">
    <location>
        <begin position="22"/>
        <end position="208"/>
    </location>
</feature>
<dbReference type="RefSeq" id="WP_100510621.1">
    <property type="nucleotide sequence ID" value="NZ_PEBI01000002.1"/>
</dbReference>
<evidence type="ECO:0000256" key="2">
    <source>
        <dbReference type="ARBA" id="ARBA00011963"/>
    </source>
</evidence>
<proteinExistence type="inferred from homology"/>
<evidence type="ECO:0000256" key="4">
    <source>
        <dbReference type="ARBA" id="ARBA00022840"/>
    </source>
</evidence>
<evidence type="ECO:0000256" key="3">
    <source>
        <dbReference type="ARBA" id="ARBA00022741"/>
    </source>
</evidence>
<dbReference type="Gene3D" id="3.40.50.300">
    <property type="entry name" value="P-loop containing nucleotide triphosphate hydrolases"/>
    <property type="match status" value="1"/>
</dbReference>
<accession>A0A2M9H941</accession>
<protein>
    <recommendedName>
        <fullName evidence="5">UDP-N-acetylglucosamine kinase</fullName>
        <ecNumber evidence="2">2.7.1.176</ecNumber>
    </recommendedName>
    <alternativeName>
        <fullName evidence="5">UDP-N-acetylglucosamine kinase</fullName>
    </alternativeName>
</protein>
<dbReference type="EMBL" id="PEBI01000002">
    <property type="protein sequence ID" value="PJM73331.1"/>
    <property type="molecule type" value="Genomic_DNA"/>
</dbReference>
<dbReference type="EC" id="2.7.1.176" evidence="2"/>
<comment type="catalytic activity">
    <reaction evidence="6">
        <text>UDP-N-acetyl-alpha-D-glucosamine + ATP = UDP-N-acetyl-alpha-D-glucosamine 3'-phosphate + ADP + H(+)</text>
        <dbReference type="Rhea" id="RHEA:32671"/>
        <dbReference type="ChEBI" id="CHEBI:15378"/>
        <dbReference type="ChEBI" id="CHEBI:30616"/>
        <dbReference type="ChEBI" id="CHEBI:57705"/>
        <dbReference type="ChEBI" id="CHEBI:64353"/>
        <dbReference type="ChEBI" id="CHEBI:456216"/>
        <dbReference type="EC" id="2.7.1.176"/>
    </reaction>
</comment>
<keyword evidence="4" id="KW-0067">ATP-binding</keyword>
<dbReference type="GO" id="GO:0016301">
    <property type="term" value="F:kinase activity"/>
    <property type="evidence" value="ECO:0007669"/>
    <property type="project" value="InterPro"/>
</dbReference>
<evidence type="ECO:0000259" key="7">
    <source>
        <dbReference type="Pfam" id="PF06414"/>
    </source>
</evidence>